<dbReference type="GO" id="GO:0006915">
    <property type="term" value="P:apoptotic process"/>
    <property type="evidence" value="ECO:0007669"/>
    <property type="project" value="InterPro"/>
</dbReference>
<dbReference type="Proteomes" id="UP001059041">
    <property type="component" value="Linkage Group LG24"/>
</dbReference>
<evidence type="ECO:0000313" key="2">
    <source>
        <dbReference type="EMBL" id="KAI7791759.1"/>
    </source>
</evidence>
<keyword evidence="1" id="KW-1133">Transmembrane helix</keyword>
<reference evidence="2" key="1">
    <citation type="submission" date="2021-02" db="EMBL/GenBank/DDBJ databases">
        <title>Comparative genomics reveals that relaxation of natural selection precedes convergent phenotypic evolution of cavefish.</title>
        <authorList>
            <person name="Peng Z."/>
        </authorList>
    </citation>
    <scope>NUCLEOTIDE SEQUENCE</scope>
    <source>
        <tissue evidence="2">Muscle</tissue>
    </source>
</reference>
<gene>
    <name evidence="2" type="ORF">IRJ41_007277</name>
</gene>
<name>A0A9W7T768_TRIRA</name>
<dbReference type="AlphaFoldDB" id="A0A9W7T768"/>
<dbReference type="PANTHER" id="PTHR15018">
    <property type="entry name" value="BCL-2-INTERACTING KILLER"/>
    <property type="match status" value="1"/>
</dbReference>
<accession>A0A9W7T768</accession>
<sequence>MVEDTRQPKTAASLQAGPVEVDHNTLYAINMRVTQRIGRRLAQIGDELDNRWREQLSIQRHHLNIGIYPYVLTRRAFSGILGNIWGSKIKPMLKTSWLIPQLHSGCQEARKWTAQWVSNLHISDWSRKTALMLASAFLLVTASIFLATWN</sequence>
<evidence type="ECO:0000313" key="3">
    <source>
        <dbReference type="Proteomes" id="UP001059041"/>
    </source>
</evidence>
<feature type="transmembrane region" description="Helical" evidence="1">
    <location>
        <begin position="130"/>
        <end position="149"/>
    </location>
</feature>
<dbReference type="PANTHER" id="PTHR15018:SF1">
    <property type="entry name" value="BCL-2-INTERACTING KILLER"/>
    <property type="match status" value="1"/>
</dbReference>
<evidence type="ECO:0000256" key="1">
    <source>
        <dbReference type="SAM" id="Phobius"/>
    </source>
</evidence>
<protein>
    <submittedName>
        <fullName evidence="2">BCL2-interacting killer apoptosis-inducing</fullName>
    </submittedName>
</protein>
<keyword evidence="1" id="KW-0472">Membrane</keyword>
<keyword evidence="1" id="KW-0812">Transmembrane</keyword>
<comment type="caution">
    <text evidence="2">The sequence shown here is derived from an EMBL/GenBank/DDBJ whole genome shotgun (WGS) entry which is preliminary data.</text>
</comment>
<dbReference type="EMBL" id="JAFHDT010000024">
    <property type="protein sequence ID" value="KAI7791759.1"/>
    <property type="molecule type" value="Genomic_DNA"/>
</dbReference>
<dbReference type="InterPro" id="IPR024579">
    <property type="entry name" value="Bcl2-int_killer"/>
</dbReference>
<organism evidence="2 3">
    <name type="scientific">Triplophysa rosa</name>
    <name type="common">Cave loach</name>
    <dbReference type="NCBI Taxonomy" id="992332"/>
    <lineage>
        <taxon>Eukaryota</taxon>
        <taxon>Metazoa</taxon>
        <taxon>Chordata</taxon>
        <taxon>Craniata</taxon>
        <taxon>Vertebrata</taxon>
        <taxon>Euteleostomi</taxon>
        <taxon>Actinopterygii</taxon>
        <taxon>Neopterygii</taxon>
        <taxon>Teleostei</taxon>
        <taxon>Ostariophysi</taxon>
        <taxon>Cypriniformes</taxon>
        <taxon>Nemacheilidae</taxon>
        <taxon>Triplophysa</taxon>
    </lineage>
</organism>
<proteinExistence type="predicted"/>
<dbReference type="OrthoDB" id="8418477at2759"/>
<keyword evidence="3" id="KW-1185">Reference proteome</keyword>